<dbReference type="InParanoid" id="A0A3Q7ECC7"/>
<proteinExistence type="predicted"/>
<sequence>MKLSKDRNNKQVKLLVETKERDQETQIDESKDVDLEELASNEPYTIAKGRDKVQIRKPERLIDQENQIAHALVGAEEEIKCLESSLSVFDSCVYHKKMSGNSMIYLLLYVDDMLIAANNIIEVNILKKLLSQEFDKKDLGVCKENSWNGDFKRKWCCTSFSKESYKCLSQWMMEHMSKVPYASAFGSIMYAMICTCPDIASSEALKCILRYLKGSPNVGLTFRKSEGISFLGYVDSDYEGNLDRRSSTTGYIFTLIGSVVSWKSTLQSIVTLSITEGEYMAATMAVKKAIWLKEEGVIKVEKVITDDNAANMLTKIVPLAKFARIKDLAGVYIK</sequence>
<dbReference type="STRING" id="4081.A0A3Q7ECC7"/>
<dbReference type="Gramene" id="Solyc01g021623.1.1">
    <property type="protein sequence ID" value="Solyc01g021623.1.1"/>
    <property type="gene ID" value="Solyc01g021623.1"/>
</dbReference>
<dbReference type="InterPro" id="IPR043502">
    <property type="entry name" value="DNA/RNA_pol_sf"/>
</dbReference>
<evidence type="ECO:0000313" key="1">
    <source>
        <dbReference type="EnsemblPlants" id="Solyc01g021623.1.1"/>
    </source>
</evidence>
<dbReference type="PANTHER" id="PTHR11439:SF491">
    <property type="entry name" value="INTEGRASE CATALYTIC DOMAIN-CONTAINING PROTEIN"/>
    <property type="match status" value="1"/>
</dbReference>
<dbReference type="Proteomes" id="UP000004994">
    <property type="component" value="Chromosome 1"/>
</dbReference>
<name>A0A3Q7ECC7_SOLLC</name>
<evidence type="ECO:0000313" key="2">
    <source>
        <dbReference type="Proteomes" id="UP000004994"/>
    </source>
</evidence>
<reference evidence="1" key="1">
    <citation type="journal article" date="2012" name="Nature">
        <title>The tomato genome sequence provides insights into fleshy fruit evolution.</title>
        <authorList>
            <consortium name="Tomato Genome Consortium"/>
        </authorList>
    </citation>
    <scope>NUCLEOTIDE SEQUENCE [LARGE SCALE GENOMIC DNA]</scope>
    <source>
        <strain evidence="1">cv. Heinz 1706</strain>
    </source>
</reference>
<dbReference type="CDD" id="cd09272">
    <property type="entry name" value="RNase_HI_RT_Ty1"/>
    <property type="match status" value="1"/>
</dbReference>
<protein>
    <recommendedName>
        <fullName evidence="3">Reverse transcriptase Ty1/copia-type domain-containing protein</fullName>
    </recommendedName>
</protein>
<dbReference type="AlphaFoldDB" id="A0A3Q7ECC7"/>
<evidence type="ECO:0008006" key="3">
    <source>
        <dbReference type="Google" id="ProtNLM"/>
    </source>
</evidence>
<dbReference type="SUPFAM" id="SSF56672">
    <property type="entry name" value="DNA/RNA polymerases"/>
    <property type="match status" value="1"/>
</dbReference>
<dbReference type="EnsemblPlants" id="Solyc01g021623.1.1">
    <property type="protein sequence ID" value="Solyc01g021623.1.1"/>
    <property type="gene ID" value="Solyc01g021623.1"/>
</dbReference>
<reference evidence="1" key="2">
    <citation type="submission" date="2019-01" db="UniProtKB">
        <authorList>
            <consortium name="EnsemblPlants"/>
        </authorList>
    </citation>
    <scope>IDENTIFICATION</scope>
    <source>
        <strain evidence="1">cv. Heinz 1706</strain>
    </source>
</reference>
<dbReference type="PANTHER" id="PTHR11439">
    <property type="entry name" value="GAG-POL-RELATED RETROTRANSPOSON"/>
    <property type="match status" value="1"/>
</dbReference>
<organism evidence="1">
    <name type="scientific">Solanum lycopersicum</name>
    <name type="common">Tomato</name>
    <name type="synonym">Lycopersicon esculentum</name>
    <dbReference type="NCBI Taxonomy" id="4081"/>
    <lineage>
        <taxon>Eukaryota</taxon>
        <taxon>Viridiplantae</taxon>
        <taxon>Streptophyta</taxon>
        <taxon>Embryophyta</taxon>
        <taxon>Tracheophyta</taxon>
        <taxon>Spermatophyta</taxon>
        <taxon>Magnoliopsida</taxon>
        <taxon>eudicotyledons</taxon>
        <taxon>Gunneridae</taxon>
        <taxon>Pentapetalae</taxon>
        <taxon>asterids</taxon>
        <taxon>lamiids</taxon>
        <taxon>Solanales</taxon>
        <taxon>Solanaceae</taxon>
        <taxon>Solanoideae</taxon>
        <taxon>Solaneae</taxon>
        <taxon>Solanum</taxon>
        <taxon>Solanum subgen. Lycopersicon</taxon>
    </lineage>
</organism>
<keyword evidence="2" id="KW-1185">Reference proteome</keyword>
<accession>A0A3Q7ECC7</accession>